<keyword evidence="2" id="KW-0813">Transport</keyword>
<keyword evidence="5 7" id="KW-1133">Transmembrane helix</keyword>
<gene>
    <name evidence="10" type="ORF">DCAF_LOCUS10561</name>
</gene>
<dbReference type="Proteomes" id="UP001314170">
    <property type="component" value="Unassembled WGS sequence"/>
</dbReference>
<keyword evidence="11" id="KW-1185">Reference proteome</keyword>
<feature type="transmembrane region" description="Helical" evidence="7">
    <location>
        <begin position="415"/>
        <end position="433"/>
    </location>
</feature>
<keyword evidence="3" id="KW-1003">Cell membrane</keyword>
<evidence type="ECO:0000313" key="11">
    <source>
        <dbReference type="Proteomes" id="UP001314170"/>
    </source>
</evidence>
<evidence type="ECO:0000256" key="7">
    <source>
        <dbReference type="SAM" id="Phobius"/>
    </source>
</evidence>
<dbReference type="AlphaFoldDB" id="A0AAV1RFL6"/>
<organism evidence="10 11">
    <name type="scientific">Dovyalis caffra</name>
    <dbReference type="NCBI Taxonomy" id="77055"/>
    <lineage>
        <taxon>Eukaryota</taxon>
        <taxon>Viridiplantae</taxon>
        <taxon>Streptophyta</taxon>
        <taxon>Embryophyta</taxon>
        <taxon>Tracheophyta</taxon>
        <taxon>Spermatophyta</taxon>
        <taxon>Magnoliopsida</taxon>
        <taxon>eudicotyledons</taxon>
        <taxon>Gunneridae</taxon>
        <taxon>Pentapetalae</taxon>
        <taxon>rosids</taxon>
        <taxon>fabids</taxon>
        <taxon>Malpighiales</taxon>
        <taxon>Salicaceae</taxon>
        <taxon>Flacourtieae</taxon>
        <taxon>Dovyalis</taxon>
    </lineage>
</organism>
<feature type="transmembrane region" description="Helical" evidence="7">
    <location>
        <begin position="128"/>
        <end position="147"/>
    </location>
</feature>
<comment type="subcellular location">
    <subcellularLocation>
        <location evidence="1">Cell membrane</location>
        <topology evidence="1">Multi-pass membrane protein</topology>
    </subcellularLocation>
</comment>
<keyword evidence="8" id="KW-0732">Signal</keyword>
<evidence type="ECO:0000256" key="2">
    <source>
        <dbReference type="ARBA" id="ARBA00022448"/>
    </source>
</evidence>
<sequence length="447" mass="49478">MSRHPKGYSGNFLLALNFLAARNVCSAALTAPEEKIYSNVNPFLSPIALSIHFLAAHSDVSFWLNILVELWSDNYFSQGQELSEVEGSAAKCFPSSSFPTHWKDSRFHPWAMLMVVFKVITPEQAYSAIYLSVLGLLFGTIVVGIYLERADMFKYLGILFSWRSWDAKDLPALQNKIRPDPFLLGLASSLSIGSSTTPIGNPQNLIIAIQNGISFWGVRIGTSSGNAWFVKEEKNALDETIPEEDAAVHRISPANIDSSGEIEQKKSIVSEKAATDDMFSEIVEEMKERFTRGGVQGTMEIMTDIGSGPQQSTEERKDQLKRWEEIVTEVVCLPCYCGMLVAFLMGLNLSWTARTAAVIFVVLDFKDSGPCLEKVSYFLLVFFCGTFIRVDGFNRTRITSSLWNLLEPHARNNHAAGIAVLALVILVLSNVASNVPTGQSSFLPNSF</sequence>
<dbReference type="GO" id="GO:0055085">
    <property type="term" value="P:transmembrane transport"/>
    <property type="evidence" value="ECO:0007669"/>
    <property type="project" value="InterPro"/>
</dbReference>
<evidence type="ECO:0000313" key="10">
    <source>
        <dbReference type="EMBL" id="CAK7335566.1"/>
    </source>
</evidence>
<evidence type="ECO:0000256" key="4">
    <source>
        <dbReference type="ARBA" id="ARBA00022692"/>
    </source>
</evidence>
<proteinExistence type="predicted"/>
<name>A0AAV1RFL6_9ROSI</name>
<dbReference type="InterPro" id="IPR004680">
    <property type="entry name" value="Cit_transptr-like_dom"/>
</dbReference>
<accession>A0AAV1RFL6</accession>
<evidence type="ECO:0000256" key="5">
    <source>
        <dbReference type="ARBA" id="ARBA00022989"/>
    </source>
</evidence>
<keyword evidence="6 7" id="KW-0472">Membrane</keyword>
<dbReference type="EMBL" id="CAWUPB010000994">
    <property type="protein sequence ID" value="CAK7335566.1"/>
    <property type="molecule type" value="Genomic_DNA"/>
</dbReference>
<dbReference type="GO" id="GO:0005886">
    <property type="term" value="C:plasma membrane"/>
    <property type="evidence" value="ECO:0007669"/>
    <property type="project" value="UniProtKB-SubCell"/>
</dbReference>
<feature type="chain" id="PRO_5043438370" description="Citrate transporter-like domain-containing protein" evidence="8">
    <location>
        <begin position="28"/>
        <end position="447"/>
    </location>
</feature>
<dbReference type="PANTHER" id="PTHR43302">
    <property type="entry name" value="TRANSPORTER ARSB-RELATED"/>
    <property type="match status" value="1"/>
</dbReference>
<feature type="transmembrane region" description="Helical" evidence="7">
    <location>
        <begin position="375"/>
        <end position="394"/>
    </location>
</feature>
<feature type="domain" description="Citrate transporter-like" evidence="9">
    <location>
        <begin position="174"/>
        <end position="437"/>
    </location>
</feature>
<evidence type="ECO:0000256" key="6">
    <source>
        <dbReference type="ARBA" id="ARBA00023136"/>
    </source>
</evidence>
<feature type="domain" description="Citrate transporter-like" evidence="9">
    <location>
        <begin position="111"/>
        <end position="165"/>
    </location>
</feature>
<comment type="caution">
    <text evidence="10">The sequence shown here is derived from an EMBL/GenBank/DDBJ whole genome shotgun (WGS) entry which is preliminary data.</text>
</comment>
<evidence type="ECO:0000256" key="8">
    <source>
        <dbReference type="SAM" id="SignalP"/>
    </source>
</evidence>
<dbReference type="Pfam" id="PF03600">
    <property type="entry name" value="CitMHS"/>
    <property type="match status" value="2"/>
</dbReference>
<evidence type="ECO:0000256" key="3">
    <source>
        <dbReference type="ARBA" id="ARBA00022475"/>
    </source>
</evidence>
<protein>
    <recommendedName>
        <fullName evidence="9">Citrate transporter-like domain-containing protein</fullName>
    </recommendedName>
</protein>
<evidence type="ECO:0000256" key="1">
    <source>
        <dbReference type="ARBA" id="ARBA00004651"/>
    </source>
</evidence>
<feature type="transmembrane region" description="Helical" evidence="7">
    <location>
        <begin position="326"/>
        <end position="347"/>
    </location>
</feature>
<dbReference type="PANTHER" id="PTHR43302:SF15">
    <property type="entry name" value="SILICON EFFLUX TRANSPORTER LSI2"/>
    <property type="match status" value="1"/>
</dbReference>
<reference evidence="10 11" key="1">
    <citation type="submission" date="2024-01" db="EMBL/GenBank/DDBJ databases">
        <authorList>
            <person name="Waweru B."/>
        </authorList>
    </citation>
    <scope>NUCLEOTIDE SEQUENCE [LARGE SCALE GENOMIC DNA]</scope>
</reference>
<keyword evidence="4 7" id="KW-0812">Transmembrane</keyword>
<feature type="signal peptide" evidence="8">
    <location>
        <begin position="1"/>
        <end position="27"/>
    </location>
</feature>
<evidence type="ECO:0000259" key="9">
    <source>
        <dbReference type="Pfam" id="PF03600"/>
    </source>
</evidence>